<evidence type="ECO:0008006" key="4">
    <source>
        <dbReference type="Google" id="ProtNLM"/>
    </source>
</evidence>
<dbReference type="Gene3D" id="3.40.50.300">
    <property type="entry name" value="P-loop containing nucleotide triphosphate hydrolases"/>
    <property type="match status" value="1"/>
</dbReference>
<proteinExistence type="predicted"/>
<dbReference type="Proteomes" id="UP000800092">
    <property type="component" value="Unassembled WGS sequence"/>
</dbReference>
<gene>
    <name evidence="2" type="ORF">EV356DRAFT_525984</name>
</gene>
<evidence type="ECO:0000256" key="1">
    <source>
        <dbReference type="SAM" id="Phobius"/>
    </source>
</evidence>
<dbReference type="AlphaFoldDB" id="A0A6A6H0D7"/>
<organism evidence="2 3">
    <name type="scientific">Viridothelium virens</name>
    <name type="common">Speckled blister lichen</name>
    <name type="synonym">Trypethelium virens</name>
    <dbReference type="NCBI Taxonomy" id="1048519"/>
    <lineage>
        <taxon>Eukaryota</taxon>
        <taxon>Fungi</taxon>
        <taxon>Dikarya</taxon>
        <taxon>Ascomycota</taxon>
        <taxon>Pezizomycotina</taxon>
        <taxon>Dothideomycetes</taxon>
        <taxon>Dothideomycetes incertae sedis</taxon>
        <taxon>Trypetheliales</taxon>
        <taxon>Trypetheliaceae</taxon>
        <taxon>Viridothelium</taxon>
    </lineage>
</organism>
<protein>
    <recommendedName>
        <fullName evidence="4">NAD dependent epimerase/dehydratase</fullName>
    </recommendedName>
</protein>
<evidence type="ECO:0000313" key="3">
    <source>
        <dbReference type="Proteomes" id="UP000800092"/>
    </source>
</evidence>
<evidence type="ECO:0000313" key="2">
    <source>
        <dbReference type="EMBL" id="KAF2231337.1"/>
    </source>
</evidence>
<dbReference type="Pfam" id="PF17784">
    <property type="entry name" value="Sulfotransfer_4"/>
    <property type="match status" value="1"/>
</dbReference>
<dbReference type="PANTHER" id="PTHR36978">
    <property type="entry name" value="P-LOOP CONTAINING NUCLEOTIDE TRIPHOSPHATE HYDROLASE"/>
    <property type="match status" value="1"/>
</dbReference>
<dbReference type="OrthoDB" id="408152at2759"/>
<name>A0A6A6H0D7_VIRVR</name>
<keyword evidence="1" id="KW-1133">Transmembrane helix</keyword>
<keyword evidence="1" id="KW-0472">Membrane</keyword>
<keyword evidence="3" id="KW-1185">Reference proteome</keyword>
<keyword evidence="1" id="KW-0812">Transmembrane</keyword>
<dbReference type="EMBL" id="ML991828">
    <property type="protein sequence ID" value="KAF2231337.1"/>
    <property type="molecule type" value="Genomic_DNA"/>
</dbReference>
<dbReference type="InterPro" id="IPR040632">
    <property type="entry name" value="Sulfotransfer_4"/>
</dbReference>
<dbReference type="PANTHER" id="PTHR36978:SF4">
    <property type="entry name" value="P-LOOP CONTAINING NUCLEOSIDE TRIPHOSPHATE HYDROLASE PROTEIN"/>
    <property type="match status" value="1"/>
</dbReference>
<dbReference type="SUPFAM" id="SSF52540">
    <property type="entry name" value="P-loop containing nucleoside triphosphate hydrolases"/>
    <property type="match status" value="1"/>
</dbReference>
<reference evidence="2" key="1">
    <citation type="journal article" date="2020" name="Stud. Mycol.">
        <title>101 Dothideomycetes genomes: a test case for predicting lifestyles and emergence of pathogens.</title>
        <authorList>
            <person name="Haridas S."/>
            <person name="Albert R."/>
            <person name="Binder M."/>
            <person name="Bloem J."/>
            <person name="Labutti K."/>
            <person name="Salamov A."/>
            <person name="Andreopoulos B."/>
            <person name="Baker S."/>
            <person name="Barry K."/>
            <person name="Bills G."/>
            <person name="Bluhm B."/>
            <person name="Cannon C."/>
            <person name="Castanera R."/>
            <person name="Culley D."/>
            <person name="Daum C."/>
            <person name="Ezra D."/>
            <person name="Gonzalez J."/>
            <person name="Henrissat B."/>
            <person name="Kuo A."/>
            <person name="Liang C."/>
            <person name="Lipzen A."/>
            <person name="Lutzoni F."/>
            <person name="Magnuson J."/>
            <person name="Mondo S."/>
            <person name="Nolan M."/>
            <person name="Ohm R."/>
            <person name="Pangilinan J."/>
            <person name="Park H.-J."/>
            <person name="Ramirez L."/>
            <person name="Alfaro M."/>
            <person name="Sun H."/>
            <person name="Tritt A."/>
            <person name="Yoshinaga Y."/>
            <person name="Zwiers L.-H."/>
            <person name="Turgeon B."/>
            <person name="Goodwin S."/>
            <person name="Spatafora J."/>
            <person name="Crous P."/>
            <person name="Grigoriev I."/>
        </authorList>
    </citation>
    <scope>NUCLEOTIDE SEQUENCE</scope>
    <source>
        <strain evidence="2">Tuck. ex Michener</strain>
    </source>
</reference>
<dbReference type="InterPro" id="IPR027417">
    <property type="entry name" value="P-loop_NTPase"/>
</dbReference>
<accession>A0A6A6H0D7</accession>
<sequence>MGTHVPYRYRYTPKPMTDLFTHDTDIDRTKCRRTVPMRVLCLGLGRTGTASLRTALKRLGYSDCYHMMSASVENPPDCLMWMDALTAKYDGVGTFGREQWDQLLGHCQAVCDWPAIAFCKELIEAYPDAKIIMTTRDVDSWHASTMKTVNWRATEPELKTVAKWGDWGASLYQPMLSKFWTNFFRGDFEKHGKEVFKQHYEDVQKMVPPENLLMYRVGSGWEPLCEFLGEPVPHNEAFPRTNDTDGFVDRCRTRNRMQMYNVLVRYLVYGGTVAATFLSASTLMTRYAPHTLLTSLERSVMSA</sequence>
<feature type="transmembrane region" description="Helical" evidence="1">
    <location>
        <begin position="262"/>
        <end position="284"/>
    </location>
</feature>